<evidence type="ECO:0000313" key="3">
    <source>
        <dbReference type="EMBL" id="SMX43227.1"/>
    </source>
</evidence>
<evidence type="ECO:0000313" key="4">
    <source>
        <dbReference type="Proteomes" id="UP000203464"/>
    </source>
</evidence>
<dbReference type="RefSeq" id="WP_093997274.1">
    <property type="nucleotide sequence ID" value="NZ_FXYD01000005.1"/>
</dbReference>
<dbReference type="SMART" id="SM00867">
    <property type="entry name" value="YceI"/>
    <property type="match status" value="1"/>
</dbReference>
<dbReference type="InterPro" id="IPR036761">
    <property type="entry name" value="TTHA0802/YceI-like_sf"/>
</dbReference>
<gene>
    <name evidence="3" type="ORF">OCA8868_02904</name>
</gene>
<dbReference type="Gene3D" id="2.40.128.110">
    <property type="entry name" value="Lipid/polyisoprenoid-binding, YceI-like"/>
    <property type="match status" value="1"/>
</dbReference>
<dbReference type="Pfam" id="PF04264">
    <property type="entry name" value="YceI"/>
    <property type="match status" value="1"/>
</dbReference>
<evidence type="ECO:0000256" key="1">
    <source>
        <dbReference type="SAM" id="SignalP"/>
    </source>
</evidence>
<proteinExistence type="predicted"/>
<dbReference type="InterPro" id="IPR007372">
    <property type="entry name" value="Lipid/polyisoprenoid-bd_YceI"/>
</dbReference>
<dbReference type="SUPFAM" id="SSF101874">
    <property type="entry name" value="YceI-like"/>
    <property type="match status" value="1"/>
</dbReference>
<sequence length="192" mass="20470">MKNFLLTTALGVTVAAAATAEPVTYLLDASHSQIVFSYDHLGYSRTTGMFSGFEGTIELDAEAPAASSVSVSFPAESLMTGWPEREGHFMSDDFFGAATNPTVTFASTSIEVTGDNTGMITGDLTMNGITKPVVLDATLNQMAEHPMAKQPWAGFDATATLLRSDFDMGQFAPFVSDEIDIYISIEAMVPAE</sequence>
<dbReference type="Proteomes" id="UP000203464">
    <property type="component" value="Unassembled WGS sequence"/>
</dbReference>
<feature type="signal peptide" evidence="1">
    <location>
        <begin position="1"/>
        <end position="20"/>
    </location>
</feature>
<dbReference type="PANTHER" id="PTHR34406">
    <property type="entry name" value="PROTEIN YCEI"/>
    <property type="match status" value="1"/>
</dbReference>
<dbReference type="PANTHER" id="PTHR34406:SF1">
    <property type="entry name" value="PROTEIN YCEI"/>
    <property type="match status" value="1"/>
</dbReference>
<organism evidence="3 4">
    <name type="scientific">Octadecabacter ascidiaceicola</name>
    <dbReference type="NCBI Taxonomy" id="1655543"/>
    <lineage>
        <taxon>Bacteria</taxon>
        <taxon>Pseudomonadati</taxon>
        <taxon>Pseudomonadota</taxon>
        <taxon>Alphaproteobacteria</taxon>
        <taxon>Rhodobacterales</taxon>
        <taxon>Roseobacteraceae</taxon>
        <taxon>Octadecabacter</taxon>
    </lineage>
</organism>
<accession>A0A238KKQ5</accession>
<protein>
    <recommendedName>
        <fullName evidence="2">Lipid/polyisoprenoid-binding YceI-like domain-containing protein</fullName>
    </recommendedName>
</protein>
<dbReference type="EMBL" id="FXYD01000005">
    <property type="protein sequence ID" value="SMX43227.1"/>
    <property type="molecule type" value="Genomic_DNA"/>
</dbReference>
<name>A0A238KKQ5_9RHOB</name>
<keyword evidence="4" id="KW-1185">Reference proteome</keyword>
<feature type="chain" id="PRO_5013099463" description="Lipid/polyisoprenoid-binding YceI-like domain-containing protein" evidence="1">
    <location>
        <begin position="21"/>
        <end position="192"/>
    </location>
</feature>
<evidence type="ECO:0000259" key="2">
    <source>
        <dbReference type="SMART" id="SM00867"/>
    </source>
</evidence>
<keyword evidence="1" id="KW-0732">Signal</keyword>
<dbReference type="AlphaFoldDB" id="A0A238KKQ5"/>
<dbReference type="OrthoDB" id="9811006at2"/>
<feature type="domain" description="Lipid/polyisoprenoid-binding YceI-like" evidence="2">
    <location>
        <begin position="24"/>
        <end position="188"/>
    </location>
</feature>
<reference evidence="4" key="1">
    <citation type="submission" date="2017-05" db="EMBL/GenBank/DDBJ databases">
        <authorList>
            <person name="Rodrigo-Torres L."/>
            <person name="Arahal R. D."/>
            <person name="Lucena T."/>
        </authorList>
    </citation>
    <scope>NUCLEOTIDE SEQUENCE [LARGE SCALE GENOMIC DNA]</scope>
    <source>
        <strain evidence="4">CECT 8868</strain>
    </source>
</reference>